<dbReference type="PANTHER" id="PTHR41709">
    <property type="entry name" value="KAIB-LIKE PROTEIN 1"/>
    <property type="match status" value="1"/>
</dbReference>
<proteinExistence type="predicted"/>
<gene>
    <name evidence="2" type="ORF">DPC56_01525</name>
</gene>
<dbReference type="GO" id="GO:0048511">
    <property type="term" value="P:rhythmic process"/>
    <property type="evidence" value="ECO:0007669"/>
    <property type="project" value="InterPro"/>
</dbReference>
<keyword evidence="3" id="KW-1185">Reference proteome</keyword>
<dbReference type="PANTHER" id="PTHR41709:SF2">
    <property type="entry name" value="CIRCADIAN CLOCK PROTEIN KAIB2"/>
    <property type="match status" value="1"/>
</dbReference>
<organism evidence="2 3">
    <name type="scientific">Methanothermobacter tenebrarum</name>
    <dbReference type="NCBI Taxonomy" id="680118"/>
    <lineage>
        <taxon>Archaea</taxon>
        <taxon>Methanobacteriati</taxon>
        <taxon>Methanobacteriota</taxon>
        <taxon>Methanomada group</taxon>
        <taxon>Methanobacteria</taxon>
        <taxon>Methanobacteriales</taxon>
        <taxon>Methanobacteriaceae</taxon>
        <taxon>Methanothermobacter</taxon>
    </lineage>
</organism>
<evidence type="ECO:0000259" key="1">
    <source>
        <dbReference type="SMART" id="SM01248"/>
    </source>
</evidence>
<feature type="domain" description="KaiB" evidence="1">
    <location>
        <begin position="3"/>
        <end position="82"/>
    </location>
</feature>
<dbReference type="InterPro" id="IPR036249">
    <property type="entry name" value="Thioredoxin-like_sf"/>
</dbReference>
<dbReference type="Gene3D" id="3.40.30.10">
    <property type="entry name" value="Glutaredoxin"/>
    <property type="match status" value="1"/>
</dbReference>
<dbReference type="InterPro" id="IPR011649">
    <property type="entry name" value="KaiB_domain"/>
</dbReference>
<dbReference type="AlphaFoldDB" id="A0A328PCX8"/>
<evidence type="ECO:0000313" key="2">
    <source>
        <dbReference type="EMBL" id="RAO79690.1"/>
    </source>
</evidence>
<dbReference type="EMBL" id="QLOE01000002">
    <property type="protein sequence ID" value="RAO79690.1"/>
    <property type="molecule type" value="Genomic_DNA"/>
</dbReference>
<sequence>MLRLYVTQKNPHAKAAIQTLNQLHDRVNIKLEIVDVSENPDLARENHLIAIPTLERIKPEPRRRLIGDLSDTKALLKIGCQL</sequence>
<comment type="caution">
    <text evidence="2">The sequence shown here is derived from an EMBL/GenBank/DDBJ whole genome shotgun (WGS) entry which is preliminary data.</text>
</comment>
<dbReference type="Proteomes" id="UP000249782">
    <property type="component" value="Unassembled WGS sequence"/>
</dbReference>
<reference evidence="2 3" key="1">
    <citation type="submission" date="2018-06" db="EMBL/GenBank/DDBJ databases">
        <title>Draft genome sequence of hyperthermophilic methanogen Methanothermobacter tenebrarum sp. MCM-B 1447.</title>
        <authorList>
            <person name="Pore S.D."/>
            <person name="Dagar S."/>
            <person name="Dhakephalkar P.K."/>
        </authorList>
    </citation>
    <scope>NUCLEOTIDE SEQUENCE [LARGE SCALE GENOMIC DNA]</scope>
    <source>
        <strain evidence="2 3">MCM B 1447</strain>
    </source>
</reference>
<dbReference type="SUPFAM" id="SSF52833">
    <property type="entry name" value="Thioredoxin-like"/>
    <property type="match status" value="1"/>
</dbReference>
<evidence type="ECO:0000313" key="3">
    <source>
        <dbReference type="Proteomes" id="UP000249782"/>
    </source>
</evidence>
<dbReference type="PROSITE" id="PS51354">
    <property type="entry name" value="GLUTAREDOXIN_2"/>
    <property type="match status" value="1"/>
</dbReference>
<protein>
    <submittedName>
        <fullName evidence="2">Circadian clock protein KaiB</fullName>
    </submittedName>
</protein>
<name>A0A328PCX8_9EURY</name>
<dbReference type="InterPro" id="IPR039022">
    <property type="entry name" value="KaiB-like"/>
</dbReference>
<dbReference type="OrthoDB" id="82225at2157"/>
<dbReference type="SMART" id="SM01248">
    <property type="entry name" value="KaiB"/>
    <property type="match status" value="1"/>
</dbReference>
<dbReference type="Pfam" id="PF07689">
    <property type="entry name" value="KaiB"/>
    <property type="match status" value="1"/>
</dbReference>
<accession>A0A328PCX8</accession>